<protein>
    <recommendedName>
        <fullName evidence="2">Response regulatory domain-containing protein</fullName>
    </recommendedName>
</protein>
<evidence type="ECO:0000313" key="3">
    <source>
        <dbReference type="EMBL" id="PJE63721.1"/>
    </source>
</evidence>
<dbReference type="AlphaFoldDB" id="A0A2M8KUY8"/>
<evidence type="ECO:0000256" key="1">
    <source>
        <dbReference type="PROSITE-ProRule" id="PRU00169"/>
    </source>
</evidence>
<feature type="domain" description="Response regulatory" evidence="2">
    <location>
        <begin position="17"/>
        <end position="156"/>
    </location>
</feature>
<feature type="modified residue" description="4-aspartylphosphate" evidence="1">
    <location>
        <position position="91"/>
    </location>
</feature>
<accession>A0A2M8KUY8</accession>
<name>A0A2M8KUY8_9BACT</name>
<dbReference type="GO" id="GO:0000160">
    <property type="term" value="P:phosphorelay signal transduction system"/>
    <property type="evidence" value="ECO:0007669"/>
    <property type="project" value="InterPro"/>
</dbReference>
<dbReference type="EMBL" id="PFEE01000038">
    <property type="protein sequence ID" value="PJE63721.1"/>
    <property type="molecule type" value="Genomic_DNA"/>
</dbReference>
<evidence type="ECO:0000259" key="2">
    <source>
        <dbReference type="PROSITE" id="PS50110"/>
    </source>
</evidence>
<proteinExistence type="predicted"/>
<gene>
    <name evidence="3" type="ORF">COU89_01765</name>
</gene>
<evidence type="ECO:0000313" key="4">
    <source>
        <dbReference type="Proteomes" id="UP000231569"/>
    </source>
</evidence>
<organism evidence="3 4">
    <name type="scientific">Candidatus Roizmanbacteria bacterium CG10_big_fil_rev_8_21_14_0_10_45_7</name>
    <dbReference type="NCBI Taxonomy" id="1974854"/>
    <lineage>
        <taxon>Bacteria</taxon>
        <taxon>Candidatus Roizmaniibacteriota</taxon>
    </lineage>
</organism>
<dbReference type="InterPro" id="IPR001789">
    <property type="entry name" value="Sig_transdc_resp-reg_receiver"/>
</dbReference>
<dbReference type="InterPro" id="IPR011006">
    <property type="entry name" value="CheY-like_superfamily"/>
</dbReference>
<sequence>MAWGPEQKNTEVVEMSRIALFDTEYSTLRSLYYALTGEGHEVITNTATETIEGQPVTQLITDPVHLLNKILQPQIIDGHATVKAPDLFIIDFLNIDGEKIMKLLKQIRLTKDIPIIAMSHVSGNIDRLQMIEIYGAHYISKPFNIWEVVECAESFIGIKC</sequence>
<dbReference type="Gene3D" id="3.40.50.2300">
    <property type="match status" value="1"/>
</dbReference>
<dbReference type="Proteomes" id="UP000231569">
    <property type="component" value="Unassembled WGS sequence"/>
</dbReference>
<dbReference type="SUPFAM" id="SSF52172">
    <property type="entry name" value="CheY-like"/>
    <property type="match status" value="1"/>
</dbReference>
<reference evidence="4" key="1">
    <citation type="submission" date="2017-09" db="EMBL/GenBank/DDBJ databases">
        <title>Depth-based differentiation of microbial function through sediment-hosted aquifers and enrichment of novel symbionts in the deep terrestrial subsurface.</title>
        <authorList>
            <person name="Probst A.J."/>
            <person name="Ladd B."/>
            <person name="Jarett J.K."/>
            <person name="Geller-Mcgrath D.E."/>
            <person name="Sieber C.M.K."/>
            <person name="Emerson J.B."/>
            <person name="Anantharaman K."/>
            <person name="Thomas B.C."/>
            <person name="Malmstrom R."/>
            <person name="Stieglmeier M."/>
            <person name="Klingl A."/>
            <person name="Woyke T."/>
            <person name="Ryan C.M."/>
            <person name="Banfield J.F."/>
        </authorList>
    </citation>
    <scope>NUCLEOTIDE SEQUENCE [LARGE SCALE GENOMIC DNA]</scope>
</reference>
<comment type="caution">
    <text evidence="3">The sequence shown here is derived from an EMBL/GenBank/DDBJ whole genome shotgun (WGS) entry which is preliminary data.</text>
</comment>
<dbReference type="PROSITE" id="PS50110">
    <property type="entry name" value="RESPONSE_REGULATORY"/>
    <property type="match status" value="1"/>
</dbReference>
<keyword evidence="1" id="KW-0597">Phosphoprotein</keyword>